<dbReference type="Pfam" id="PF12906">
    <property type="entry name" value="RINGv"/>
    <property type="match status" value="1"/>
</dbReference>
<evidence type="ECO:0000256" key="3">
    <source>
        <dbReference type="ARBA" id="ARBA00012483"/>
    </source>
</evidence>
<organism evidence="11">
    <name type="scientific">Phallusia mammillata</name>
    <dbReference type="NCBI Taxonomy" id="59560"/>
    <lineage>
        <taxon>Eukaryota</taxon>
        <taxon>Metazoa</taxon>
        <taxon>Chordata</taxon>
        <taxon>Tunicata</taxon>
        <taxon>Ascidiacea</taxon>
        <taxon>Phlebobranchia</taxon>
        <taxon>Ascidiidae</taxon>
        <taxon>Phallusia</taxon>
    </lineage>
</organism>
<evidence type="ECO:0000256" key="4">
    <source>
        <dbReference type="ARBA" id="ARBA00022679"/>
    </source>
</evidence>
<keyword evidence="4" id="KW-0808">Transferase</keyword>
<dbReference type="InterPro" id="IPR052297">
    <property type="entry name" value="RING-CH-type_E3_ubiq-ligase"/>
</dbReference>
<protein>
    <recommendedName>
        <fullName evidence="3">RING-type E3 ubiquitin transferase</fullName>
        <ecNumber evidence="3">2.3.2.27</ecNumber>
    </recommendedName>
</protein>
<evidence type="ECO:0000256" key="5">
    <source>
        <dbReference type="ARBA" id="ARBA00022723"/>
    </source>
</evidence>
<name>A0A6F9DJL9_9ASCI</name>
<dbReference type="EMBL" id="LR787785">
    <property type="protein sequence ID" value="CAB3263647.1"/>
    <property type="molecule type" value="mRNA"/>
</dbReference>
<accession>A0A6F9DJL9</accession>
<evidence type="ECO:0000256" key="8">
    <source>
        <dbReference type="ARBA" id="ARBA00022833"/>
    </source>
</evidence>
<evidence type="ECO:0000256" key="7">
    <source>
        <dbReference type="ARBA" id="ARBA00022786"/>
    </source>
</evidence>
<feature type="domain" description="RING-CH-type" evidence="10">
    <location>
        <begin position="50"/>
        <end position="117"/>
    </location>
</feature>
<dbReference type="PANTHER" id="PTHR14471">
    <property type="entry name" value="MARCH7/10 E3 UBIQUITIN PROTEIN LIGASE FAMILY MEMBER"/>
    <property type="match status" value="1"/>
</dbReference>
<dbReference type="Gene3D" id="3.30.40.10">
    <property type="entry name" value="Zinc/RING finger domain, C3HC4 (zinc finger)"/>
    <property type="match status" value="1"/>
</dbReference>
<dbReference type="AlphaFoldDB" id="A0A6F9DJL9"/>
<sequence length="213" mass="24341">MSNISSLRTSTKEKTSQDMKSLMNNRHQATYHKSAFTLSDLNHTSDASASATDNDTMCRICQSTDDSLNNQQVTPCSCSGSLQYVHMQCLQQWRQTKKITGADVSACELCKQPYNVQLLGSTDVPEDRIMKMQEDLKQLVKSGIYLMLLMRSWKSDFQNAQRALDQQQSQQTQSSTTHSRGSSSSDENDEYVSRQSLKDREARNKRRQRRNHQ</sequence>
<dbReference type="InterPro" id="IPR011016">
    <property type="entry name" value="Znf_RING-CH"/>
</dbReference>
<dbReference type="PROSITE" id="PS51292">
    <property type="entry name" value="ZF_RING_CH"/>
    <property type="match status" value="1"/>
</dbReference>
<evidence type="ECO:0000256" key="1">
    <source>
        <dbReference type="ARBA" id="ARBA00000900"/>
    </source>
</evidence>
<evidence type="ECO:0000256" key="2">
    <source>
        <dbReference type="ARBA" id="ARBA00004906"/>
    </source>
</evidence>
<comment type="catalytic activity">
    <reaction evidence="1">
        <text>S-ubiquitinyl-[E2 ubiquitin-conjugating enzyme]-L-cysteine + [acceptor protein]-L-lysine = [E2 ubiquitin-conjugating enzyme]-L-cysteine + N(6)-ubiquitinyl-[acceptor protein]-L-lysine.</text>
        <dbReference type="EC" id="2.3.2.27"/>
    </reaction>
</comment>
<dbReference type="GO" id="GO:0061630">
    <property type="term" value="F:ubiquitin protein ligase activity"/>
    <property type="evidence" value="ECO:0007669"/>
    <property type="project" value="UniProtKB-EC"/>
</dbReference>
<dbReference type="GO" id="GO:0008270">
    <property type="term" value="F:zinc ion binding"/>
    <property type="evidence" value="ECO:0007669"/>
    <property type="project" value="UniProtKB-KW"/>
</dbReference>
<feature type="compositionally biased region" description="Low complexity" evidence="9">
    <location>
        <begin position="166"/>
        <end position="185"/>
    </location>
</feature>
<dbReference type="SUPFAM" id="SSF57850">
    <property type="entry name" value="RING/U-box"/>
    <property type="match status" value="1"/>
</dbReference>
<dbReference type="PANTHER" id="PTHR14471:SF5">
    <property type="entry name" value="E3 UBIQUITIN-PROTEIN LIGASE MARCHF10-RELATED"/>
    <property type="match status" value="1"/>
</dbReference>
<evidence type="ECO:0000256" key="9">
    <source>
        <dbReference type="SAM" id="MobiDB-lite"/>
    </source>
</evidence>
<reference evidence="11" key="1">
    <citation type="submission" date="2020-04" db="EMBL/GenBank/DDBJ databases">
        <authorList>
            <person name="Neveu A P."/>
        </authorList>
    </citation>
    <scope>NUCLEOTIDE SEQUENCE</scope>
    <source>
        <tissue evidence="11">Whole embryo</tissue>
    </source>
</reference>
<feature type="region of interest" description="Disordered" evidence="9">
    <location>
        <begin position="1"/>
        <end position="21"/>
    </location>
</feature>
<keyword evidence="7" id="KW-0833">Ubl conjugation pathway</keyword>
<feature type="region of interest" description="Disordered" evidence="9">
    <location>
        <begin position="160"/>
        <end position="213"/>
    </location>
</feature>
<keyword evidence="6" id="KW-0863">Zinc-finger</keyword>
<evidence type="ECO:0000256" key="6">
    <source>
        <dbReference type="ARBA" id="ARBA00022771"/>
    </source>
</evidence>
<evidence type="ECO:0000313" key="11">
    <source>
        <dbReference type="EMBL" id="CAB3263647.1"/>
    </source>
</evidence>
<comment type="pathway">
    <text evidence="2">Protein modification; protein ubiquitination.</text>
</comment>
<proteinExistence type="evidence at transcript level"/>
<keyword evidence="5" id="KW-0479">Metal-binding</keyword>
<keyword evidence="8" id="KW-0862">Zinc</keyword>
<feature type="compositionally biased region" description="Basic residues" evidence="9">
    <location>
        <begin position="203"/>
        <end position="213"/>
    </location>
</feature>
<dbReference type="EC" id="2.3.2.27" evidence="3"/>
<evidence type="ECO:0000259" key="10">
    <source>
        <dbReference type="PROSITE" id="PS51292"/>
    </source>
</evidence>
<gene>
    <name evidence="11" type="primary">March10-002</name>
</gene>
<dbReference type="SMART" id="SM00744">
    <property type="entry name" value="RINGv"/>
    <property type="match status" value="1"/>
</dbReference>
<dbReference type="InterPro" id="IPR013083">
    <property type="entry name" value="Znf_RING/FYVE/PHD"/>
</dbReference>